<reference evidence="2 3" key="1">
    <citation type="submission" date="2022-10" db="EMBL/GenBank/DDBJ databases">
        <title>Luteolibacter arcticus strain CCTCC AB 2014275, whole genome shotgun sequencing project.</title>
        <authorList>
            <person name="Zhao G."/>
            <person name="Shen L."/>
        </authorList>
    </citation>
    <scope>NUCLEOTIDE SEQUENCE [LARGE SCALE GENOMIC DNA]</scope>
    <source>
        <strain evidence="2 3">CCTCC AB 2014275</strain>
    </source>
</reference>
<dbReference type="Proteomes" id="UP001320876">
    <property type="component" value="Unassembled WGS sequence"/>
</dbReference>
<dbReference type="EMBL" id="JAPDDT010000005">
    <property type="protein sequence ID" value="MCW1923787.1"/>
    <property type="molecule type" value="Genomic_DNA"/>
</dbReference>
<feature type="region of interest" description="Disordered" evidence="1">
    <location>
        <begin position="133"/>
        <end position="159"/>
    </location>
</feature>
<organism evidence="2 3">
    <name type="scientific">Luteolibacter arcticus</name>
    <dbReference type="NCBI Taxonomy" id="1581411"/>
    <lineage>
        <taxon>Bacteria</taxon>
        <taxon>Pseudomonadati</taxon>
        <taxon>Verrucomicrobiota</taxon>
        <taxon>Verrucomicrobiia</taxon>
        <taxon>Verrucomicrobiales</taxon>
        <taxon>Verrucomicrobiaceae</taxon>
        <taxon>Luteolibacter</taxon>
    </lineage>
</organism>
<accession>A0ABT3GJT7</accession>
<name>A0ABT3GJT7_9BACT</name>
<protein>
    <submittedName>
        <fullName evidence="2">Uncharacterized protein</fullName>
    </submittedName>
</protein>
<evidence type="ECO:0000313" key="2">
    <source>
        <dbReference type="EMBL" id="MCW1923787.1"/>
    </source>
</evidence>
<evidence type="ECO:0000256" key="1">
    <source>
        <dbReference type="SAM" id="MobiDB-lite"/>
    </source>
</evidence>
<comment type="caution">
    <text evidence="2">The sequence shown here is derived from an EMBL/GenBank/DDBJ whole genome shotgun (WGS) entry which is preliminary data.</text>
</comment>
<sequence length="159" mass="17162">MEEAPEQPAEPSEGELRAILDERERVRAAARQRVAGRTTRIIAAVIAVVVIALVSPSENREIVASLFREPDPEPSAAPQVEPAKPLEPGEQESIEDQLTNSASIDAKSMVSPDGKIVTKADIGLAMELLNFMQVAPKREDPPATKSEPQPEPEKKAKAP</sequence>
<evidence type="ECO:0000313" key="3">
    <source>
        <dbReference type="Proteomes" id="UP001320876"/>
    </source>
</evidence>
<keyword evidence="3" id="KW-1185">Reference proteome</keyword>
<feature type="region of interest" description="Disordered" evidence="1">
    <location>
        <begin position="67"/>
        <end position="106"/>
    </location>
</feature>
<gene>
    <name evidence="2" type="ORF">OKA05_14565</name>
</gene>
<proteinExistence type="predicted"/>